<dbReference type="Proteomes" id="UP000800038">
    <property type="component" value="Unassembled WGS sequence"/>
</dbReference>
<organism evidence="2 3">
    <name type="scientific">Clathrospora elynae</name>
    <dbReference type="NCBI Taxonomy" id="706981"/>
    <lineage>
        <taxon>Eukaryota</taxon>
        <taxon>Fungi</taxon>
        <taxon>Dikarya</taxon>
        <taxon>Ascomycota</taxon>
        <taxon>Pezizomycotina</taxon>
        <taxon>Dothideomycetes</taxon>
        <taxon>Pleosporomycetidae</taxon>
        <taxon>Pleosporales</taxon>
        <taxon>Diademaceae</taxon>
        <taxon>Clathrospora</taxon>
    </lineage>
</organism>
<accession>A0A6A5S615</accession>
<keyword evidence="1" id="KW-0175">Coiled coil</keyword>
<proteinExistence type="predicted"/>
<evidence type="ECO:0000313" key="2">
    <source>
        <dbReference type="EMBL" id="KAF1935050.1"/>
    </source>
</evidence>
<name>A0A6A5S615_9PLEO</name>
<keyword evidence="3" id="KW-1185">Reference proteome</keyword>
<protein>
    <submittedName>
        <fullName evidence="2">Uncharacterized protein</fullName>
    </submittedName>
</protein>
<dbReference type="EMBL" id="ML976321">
    <property type="protein sequence ID" value="KAF1935050.1"/>
    <property type="molecule type" value="Genomic_DNA"/>
</dbReference>
<sequence>MANTNRDGADANVAVHFGRYQQDCSFTYSDTNTKSNGSDTSLDDVFKLEMKLSWAERRNSDLVHTVQSKERENGALAARVRELEADNAVKEPVVTSSEYRVLKHDRLTKTLKKKGSELRAAKQEIGSIHVQLQALQVDRSQLSDELSLVKLELHSAKSRSTVANDPQALLNQQEATIAMLQDKIEKVSEENRQHAAKVIASLEAAKKNIDDISRFKAKKEKDDHALKDLRVKFAASETDRDWHRRAHSQLLAAGNTLAERAHETSEMHRLKSENSKLQSDKKGMEKNTVSLKWDMAFYITYLDLIDAGHRVFNCRHDHYDDIPDGANETRAKRADIVATEFFQDWRSDSVFIAEYNNARQSFLNHHRAHETAGRGRGTLSGQLVYTLNRIDRARGVNIIYE</sequence>
<reference evidence="2" key="1">
    <citation type="journal article" date="2020" name="Stud. Mycol.">
        <title>101 Dothideomycetes genomes: a test case for predicting lifestyles and emergence of pathogens.</title>
        <authorList>
            <person name="Haridas S."/>
            <person name="Albert R."/>
            <person name="Binder M."/>
            <person name="Bloem J."/>
            <person name="Labutti K."/>
            <person name="Salamov A."/>
            <person name="Andreopoulos B."/>
            <person name="Baker S."/>
            <person name="Barry K."/>
            <person name="Bills G."/>
            <person name="Bluhm B."/>
            <person name="Cannon C."/>
            <person name="Castanera R."/>
            <person name="Culley D."/>
            <person name="Daum C."/>
            <person name="Ezra D."/>
            <person name="Gonzalez J."/>
            <person name="Henrissat B."/>
            <person name="Kuo A."/>
            <person name="Liang C."/>
            <person name="Lipzen A."/>
            <person name="Lutzoni F."/>
            <person name="Magnuson J."/>
            <person name="Mondo S."/>
            <person name="Nolan M."/>
            <person name="Ohm R."/>
            <person name="Pangilinan J."/>
            <person name="Park H.-J."/>
            <person name="Ramirez L."/>
            <person name="Alfaro M."/>
            <person name="Sun H."/>
            <person name="Tritt A."/>
            <person name="Yoshinaga Y."/>
            <person name="Zwiers L.-H."/>
            <person name="Turgeon B."/>
            <person name="Goodwin S."/>
            <person name="Spatafora J."/>
            <person name="Crous P."/>
            <person name="Grigoriev I."/>
        </authorList>
    </citation>
    <scope>NUCLEOTIDE SEQUENCE</scope>
    <source>
        <strain evidence="2">CBS 161.51</strain>
    </source>
</reference>
<evidence type="ECO:0000313" key="3">
    <source>
        <dbReference type="Proteomes" id="UP000800038"/>
    </source>
</evidence>
<dbReference type="OrthoDB" id="3689429at2759"/>
<evidence type="ECO:0000256" key="1">
    <source>
        <dbReference type="SAM" id="Coils"/>
    </source>
</evidence>
<feature type="coiled-coil region" evidence="1">
    <location>
        <begin position="66"/>
        <end position="197"/>
    </location>
</feature>
<dbReference type="AlphaFoldDB" id="A0A6A5S615"/>
<gene>
    <name evidence="2" type="ORF">EJ02DRAFT_439484</name>
</gene>